<evidence type="ECO:0000256" key="1">
    <source>
        <dbReference type="ARBA" id="ARBA00022630"/>
    </source>
</evidence>
<organism evidence="4 5">
    <name type="scientific">Candidatus Marsarchaeota G2 archaeon BE_D</name>
    <dbReference type="NCBI Taxonomy" id="1978158"/>
    <lineage>
        <taxon>Archaea</taxon>
        <taxon>Candidatus Marsarchaeota</taxon>
        <taxon>Candidatus Marsarchaeota group 2</taxon>
    </lineage>
</organism>
<dbReference type="AlphaFoldDB" id="A0A2R6CAF9"/>
<keyword evidence="2" id="KW-0560">Oxidoreductase</keyword>
<dbReference type="InterPro" id="IPR003953">
    <property type="entry name" value="FAD-dep_OxRdtase_2_FAD-bd"/>
</dbReference>
<feature type="domain" description="FAD-dependent oxidoreductase 2 FAD-binding" evidence="3">
    <location>
        <begin position="7"/>
        <end position="72"/>
    </location>
</feature>
<dbReference type="PROSITE" id="PS00504">
    <property type="entry name" value="FRD_SDH_FAD_BINDING"/>
    <property type="match status" value="1"/>
</dbReference>
<name>A0A2R6CAF9_9ARCH</name>
<dbReference type="Pfam" id="PF00890">
    <property type="entry name" value="FAD_binding_2"/>
    <property type="match status" value="1"/>
</dbReference>
<proteinExistence type="predicted"/>
<evidence type="ECO:0000259" key="3">
    <source>
        <dbReference type="Pfam" id="PF00890"/>
    </source>
</evidence>
<dbReference type="InterPro" id="IPR036188">
    <property type="entry name" value="FAD/NAD-bd_sf"/>
</dbReference>
<evidence type="ECO:0000313" key="4">
    <source>
        <dbReference type="EMBL" id="PSO07883.1"/>
    </source>
</evidence>
<comment type="caution">
    <text evidence="4">The sequence shown here is derived from an EMBL/GenBank/DDBJ whole genome shotgun (WGS) entry which is preliminary data.</text>
</comment>
<dbReference type="EMBL" id="NEXF01000172">
    <property type="protein sequence ID" value="PSO07883.1"/>
    <property type="molecule type" value="Genomic_DNA"/>
</dbReference>
<reference evidence="4 5" key="1">
    <citation type="submission" date="2017-04" db="EMBL/GenBank/DDBJ databases">
        <title>Novel microbial lineages endemic to geothermal iron-oxide mats fill important gaps in the evolutionary history of Archaea.</title>
        <authorList>
            <person name="Jay Z.J."/>
            <person name="Beam J.P."/>
            <person name="Dlakic M."/>
            <person name="Rusch D.B."/>
            <person name="Kozubal M.A."/>
            <person name="Inskeep W.P."/>
        </authorList>
    </citation>
    <scope>NUCLEOTIDE SEQUENCE [LARGE SCALE GENOMIC DNA]</scope>
    <source>
        <strain evidence="4">BE_D</strain>
    </source>
</reference>
<dbReference type="GO" id="GO:0016491">
    <property type="term" value="F:oxidoreductase activity"/>
    <property type="evidence" value="ECO:0007669"/>
    <property type="project" value="UniProtKB-KW"/>
</dbReference>
<dbReference type="PANTHER" id="PTHR11632:SF51">
    <property type="entry name" value="SUCCINATE DEHYDROGENASE [UBIQUINONE] FLAVOPROTEIN SUBUNIT, MITOCHONDRIAL"/>
    <property type="match status" value="1"/>
</dbReference>
<dbReference type="InterPro" id="IPR030664">
    <property type="entry name" value="SdhA/FrdA/AprA"/>
</dbReference>
<evidence type="ECO:0000256" key="2">
    <source>
        <dbReference type="ARBA" id="ARBA00023002"/>
    </source>
</evidence>
<dbReference type="InterPro" id="IPR003952">
    <property type="entry name" value="FRD_SDH_FAD_BS"/>
</dbReference>
<gene>
    <name evidence="4" type="ORF">B9Q04_08515</name>
</gene>
<feature type="non-terminal residue" evidence="4">
    <location>
        <position position="73"/>
    </location>
</feature>
<dbReference type="SUPFAM" id="SSF51905">
    <property type="entry name" value="FAD/NAD(P)-binding domain"/>
    <property type="match status" value="1"/>
</dbReference>
<protein>
    <recommendedName>
        <fullName evidence="3">FAD-dependent oxidoreductase 2 FAD-binding domain-containing protein</fullName>
    </recommendedName>
</protein>
<sequence>MDTLEYDVAIVGSGLAGMRAALQASETSQGKLRVALISKLHAMRSHSVSAEGGISGVLYPGEAGDSIELHGFD</sequence>
<dbReference type="Proteomes" id="UP000242015">
    <property type="component" value="Unassembled WGS sequence"/>
</dbReference>
<accession>A0A2R6CAF9</accession>
<dbReference type="PANTHER" id="PTHR11632">
    <property type="entry name" value="SUCCINATE DEHYDROGENASE 2 FLAVOPROTEIN SUBUNIT"/>
    <property type="match status" value="1"/>
</dbReference>
<evidence type="ECO:0000313" key="5">
    <source>
        <dbReference type="Proteomes" id="UP000242015"/>
    </source>
</evidence>
<keyword evidence="1" id="KW-0285">Flavoprotein</keyword>
<dbReference type="Gene3D" id="3.50.50.60">
    <property type="entry name" value="FAD/NAD(P)-binding domain"/>
    <property type="match status" value="1"/>
</dbReference>